<protein>
    <submittedName>
        <fullName evidence="9">Uncharacterized protein</fullName>
    </submittedName>
</protein>
<reference evidence="10" key="1">
    <citation type="submission" date="2014-02" db="EMBL/GenBank/DDBJ databases">
        <title>Complete genome sequence and comparative genomic analysis of the nitrogen-fixing bacterium Leptospirillum ferriphilum YSK.</title>
        <authorList>
            <person name="Guo X."/>
            <person name="Yin H."/>
            <person name="Liang Y."/>
            <person name="Hu Q."/>
            <person name="Ma L."/>
            <person name="Xiao Y."/>
            <person name="Zhang X."/>
            <person name="Qiu G."/>
            <person name="Liu X."/>
        </authorList>
    </citation>
    <scope>NUCLEOTIDE SEQUENCE [LARGE SCALE GENOMIC DNA]</scope>
    <source>
        <strain evidence="10">YSK</strain>
    </source>
</reference>
<evidence type="ECO:0000313" key="9">
    <source>
        <dbReference type="EMBL" id="AIA31953.1"/>
    </source>
</evidence>
<dbReference type="Pfam" id="PF02416">
    <property type="entry name" value="TatA_B_E"/>
    <property type="match status" value="1"/>
</dbReference>
<accession>A0A059XYG1</accession>
<sequence>MFGIGWPDFLFIAILLVLVVKPEEWPKVGRVAGKALRTIRQQAAPVLQEFRSFSDDLLSDPKRSSRDETLPEGWGPLPQSWQKGGEFLQDRSFDDHHAG</sequence>
<proteinExistence type="predicted"/>
<evidence type="ECO:0000256" key="3">
    <source>
        <dbReference type="ARBA" id="ARBA00022692"/>
    </source>
</evidence>
<reference evidence="9 10" key="2">
    <citation type="journal article" date="2015" name="Biomed. Res. Int.">
        <title>Effects of Arsenite Resistance on the Growth and Functional Gene Expression of Leptospirillum ferriphilum and Acidithiobacillus thiooxidans in Pure Culture and Coculture.</title>
        <authorList>
            <person name="Jiang H."/>
            <person name="Liang Y."/>
            <person name="Yin H."/>
            <person name="Xiao Y."/>
            <person name="Guo X."/>
            <person name="Xu Y."/>
            <person name="Hu Q."/>
            <person name="Liu H."/>
            <person name="Liu X."/>
        </authorList>
    </citation>
    <scope>NUCLEOTIDE SEQUENCE [LARGE SCALE GENOMIC DNA]</scope>
    <source>
        <strain evidence="9 10">YSK</strain>
    </source>
</reference>
<keyword evidence="2" id="KW-0813">Transport</keyword>
<dbReference type="EMBL" id="CP007243">
    <property type="protein sequence ID" value="AIA31953.1"/>
    <property type="molecule type" value="Genomic_DNA"/>
</dbReference>
<evidence type="ECO:0000256" key="8">
    <source>
        <dbReference type="SAM" id="MobiDB-lite"/>
    </source>
</evidence>
<dbReference type="HOGENOM" id="CLU_2356331_0_0_0"/>
<dbReference type="InterPro" id="IPR003369">
    <property type="entry name" value="TatA/B/E"/>
</dbReference>
<dbReference type="RefSeq" id="WP_014961846.1">
    <property type="nucleotide sequence ID" value="NZ_CP007243.1"/>
</dbReference>
<organism evidence="9 10">
    <name type="scientific">Leptospirillum ferriphilum YSK</name>
    <dbReference type="NCBI Taxonomy" id="1441628"/>
    <lineage>
        <taxon>Bacteria</taxon>
        <taxon>Pseudomonadati</taxon>
        <taxon>Nitrospirota</taxon>
        <taxon>Nitrospiria</taxon>
        <taxon>Nitrospirales</taxon>
        <taxon>Nitrospiraceae</taxon>
        <taxon>Leptospirillum</taxon>
    </lineage>
</organism>
<evidence type="ECO:0000256" key="2">
    <source>
        <dbReference type="ARBA" id="ARBA00022448"/>
    </source>
</evidence>
<keyword evidence="3" id="KW-0812">Transmembrane</keyword>
<evidence type="ECO:0000256" key="6">
    <source>
        <dbReference type="ARBA" id="ARBA00023010"/>
    </source>
</evidence>
<feature type="compositionally biased region" description="Basic and acidic residues" evidence="8">
    <location>
        <begin position="88"/>
        <end position="99"/>
    </location>
</feature>
<dbReference type="KEGG" id="lfp:Y981_11005"/>
<keyword evidence="5" id="KW-1133">Transmembrane helix</keyword>
<evidence type="ECO:0000256" key="5">
    <source>
        <dbReference type="ARBA" id="ARBA00022989"/>
    </source>
</evidence>
<keyword evidence="7" id="KW-0472">Membrane</keyword>
<evidence type="ECO:0000256" key="1">
    <source>
        <dbReference type="ARBA" id="ARBA00004167"/>
    </source>
</evidence>
<evidence type="ECO:0000256" key="4">
    <source>
        <dbReference type="ARBA" id="ARBA00022927"/>
    </source>
</evidence>
<comment type="subcellular location">
    <subcellularLocation>
        <location evidence="1">Membrane</location>
        <topology evidence="1">Single-pass membrane protein</topology>
    </subcellularLocation>
</comment>
<dbReference type="Gene3D" id="1.20.5.3310">
    <property type="match status" value="1"/>
</dbReference>
<feature type="compositionally biased region" description="Basic and acidic residues" evidence="8">
    <location>
        <begin position="59"/>
        <end position="69"/>
    </location>
</feature>
<dbReference type="OrthoDB" id="7206969at2"/>
<evidence type="ECO:0000256" key="7">
    <source>
        <dbReference type="ARBA" id="ARBA00023136"/>
    </source>
</evidence>
<keyword evidence="10" id="KW-1185">Reference proteome</keyword>
<name>A0A059XYG1_9BACT</name>
<dbReference type="Proteomes" id="UP000027059">
    <property type="component" value="Chromosome"/>
</dbReference>
<evidence type="ECO:0000313" key="10">
    <source>
        <dbReference type="Proteomes" id="UP000027059"/>
    </source>
</evidence>
<feature type="region of interest" description="Disordered" evidence="8">
    <location>
        <begin position="56"/>
        <end position="99"/>
    </location>
</feature>
<gene>
    <name evidence="9" type="ORF">Y981_11005</name>
</gene>
<keyword evidence="6" id="KW-0811">Translocation</keyword>
<keyword evidence="4" id="KW-0653">Protein transport</keyword>
<dbReference type="AlphaFoldDB" id="A0A059XYG1"/>